<dbReference type="Pfam" id="PF00892">
    <property type="entry name" value="EamA"/>
    <property type="match status" value="2"/>
</dbReference>
<feature type="transmembrane region" description="Helical" evidence="3">
    <location>
        <begin position="32"/>
        <end position="50"/>
    </location>
</feature>
<dbReference type="InterPro" id="IPR000620">
    <property type="entry name" value="EamA_dom"/>
</dbReference>
<feature type="transmembrane region" description="Helical" evidence="3">
    <location>
        <begin position="159"/>
        <end position="179"/>
    </location>
</feature>
<feature type="transmembrane region" description="Helical" evidence="3">
    <location>
        <begin position="274"/>
        <end position="295"/>
    </location>
</feature>
<feature type="transmembrane region" description="Helical" evidence="3">
    <location>
        <begin position="95"/>
        <end position="115"/>
    </location>
</feature>
<sequence>MRRGVLPLLAYAVLAAAMDVYAGNRFEVVSPAAIAAVSFTLAVAFFAVLVRARRRRRPAEPGALTTHRSDLVAINVTTALTWLSTFYALDHLEPAIVNVVSLALGPVITALAGPLLRRQSRVLATEVAVSVAICGLLCVLMWGSFSGRSGLGEIATGEALWGLGFTLACAAGSAANIIYMKRLNDAGCDPGTVLATRFVLIGVLAWALVALEAEPRLGAALLPGAVVAVIGVALPIYVLQVGVRHTEPITTSLLICLSPLFALVLQLADGRLRFSPLTLLGVLGVVALVAVGVLVRDRRPEDPPPAPAAVPVAALAPPGPRAPEPGAPRAPTAGEPNETAGDPREGAPS</sequence>
<feature type="transmembrane region" description="Helical" evidence="3">
    <location>
        <begin position="217"/>
        <end position="239"/>
    </location>
</feature>
<dbReference type="PANTHER" id="PTHR22911:SF137">
    <property type="entry name" value="SOLUTE CARRIER FAMILY 35 MEMBER G2-RELATED"/>
    <property type="match status" value="1"/>
</dbReference>
<comment type="similarity">
    <text evidence="1">Belongs to the EamA transporter family.</text>
</comment>
<dbReference type="SUPFAM" id="SSF103481">
    <property type="entry name" value="Multidrug resistance efflux transporter EmrE"/>
    <property type="match status" value="2"/>
</dbReference>
<evidence type="ECO:0000259" key="4">
    <source>
        <dbReference type="Pfam" id="PF00892"/>
    </source>
</evidence>
<accession>A0A3M2LQK8</accession>
<feature type="transmembrane region" description="Helical" evidence="3">
    <location>
        <begin position="71"/>
        <end position="89"/>
    </location>
</feature>
<protein>
    <submittedName>
        <fullName evidence="5">DMT family transporter</fullName>
    </submittedName>
</protein>
<keyword evidence="3" id="KW-0812">Transmembrane</keyword>
<evidence type="ECO:0000313" key="6">
    <source>
        <dbReference type="Proteomes" id="UP000278673"/>
    </source>
</evidence>
<gene>
    <name evidence="5" type="ORF">EBN88_15045</name>
</gene>
<dbReference type="PANTHER" id="PTHR22911">
    <property type="entry name" value="ACYL-MALONYL CONDENSING ENZYME-RELATED"/>
    <property type="match status" value="1"/>
</dbReference>
<feature type="region of interest" description="Disordered" evidence="2">
    <location>
        <begin position="300"/>
        <end position="349"/>
    </location>
</feature>
<feature type="domain" description="EamA" evidence="4">
    <location>
        <begin position="3"/>
        <end position="140"/>
    </location>
</feature>
<comment type="caution">
    <text evidence="5">The sequence shown here is derived from an EMBL/GenBank/DDBJ whole genome shotgun (WGS) entry which is preliminary data.</text>
</comment>
<evidence type="ECO:0000313" key="5">
    <source>
        <dbReference type="EMBL" id="RMI39376.1"/>
    </source>
</evidence>
<proteinExistence type="inferred from homology"/>
<reference evidence="5 6" key="1">
    <citation type="submission" date="2018-10" db="EMBL/GenBank/DDBJ databases">
        <title>Isolation, diversity and antifungal activity of actinobacteria from wheat.</title>
        <authorList>
            <person name="Han C."/>
        </authorList>
    </citation>
    <scope>NUCLEOTIDE SEQUENCE [LARGE SCALE GENOMIC DNA]</scope>
    <source>
        <strain evidence="5 6">NEAU-YY642</strain>
    </source>
</reference>
<feature type="domain" description="EamA" evidence="4">
    <location>
        <begin position="161"/>
        <end position="287"/>
    </location>
</feature>
<organism evidence="5 6">
    <name type="scientific">Streptomyces triticirhizae</name>
    <dbReference type="NCBI Taxonomy" id="2483353"/>
    <lineage>
        <taxon>Bacteria</taxon>
        <taxon>Bacillati</taxon>
        <taxon>Actinomycetota</taxon>
        <taxon>Actinomycetes</taxon>
        <taxon>Kitasatosporales</taxon>
        <taxon>Streptomycetaceae</taxon>
        <taxon>Streptomyces</taxon>
    </lineage>
</organism>
<keyword evidence="3" id="KW-1133">Transmembrane helix</keyword>
<keyword evidence="6" id="KW-1185">Reference proteome</keyword>
<dbReference type="EMBL" id="RFFJ01000074">
    <property type="protein sequence ID" value="RMI39376.1"/>
    <property type="molecule type" value="Genomic_DNA"/>
</dbReference>
<feature type="transmembrane region" description="Helical" evidence="3">
    <location>
        <begin position="191"/>
        <end position="211"/>
    </location>
</feature>
<evidence type="ECO:0000256" key="3">
    <source>
        <dbReference type="SAM" id="Phobius"/>
    </source>
</evidence>
<feature type="transmembrane region" description="Helical" evidence="3">
    <location>
        <begin position="251"/>
        <end position="268"/>
    </location>
</feature>
<feature type="transmembrane region" description="Helical" evidence="3">
    <location>
        <begin position="127"/>
        <end position="147"/>
    </location>
</feature>
<name>A0A3M2LQK8_9ACTN</name>
<dbReference type="AlphaFoldDB" id="A0A3M2LQK8"/>
<dbReference type="InterPro" id="IPR037185">
    <property type="entry name" value="EmrE-like"/>
</dbReference>
<dbReference type="Proteomes" id="UP000278673">
    <property type="component" value="Unassembled WGS sequence"/>
</dbReference>
<evidence type="ECO:0000256" key="1">
    <source>
        <dbReference type="ARBA" id="ARBA00007362"/>
    </source>
</evidence>
<keyword evidence="3" id="KW-0472">Membrane</keyword>
<evidence type="ECO:0000256" key="2">
    <source>
        <dbReference type="SAM" id="MobiDB-lite"/>
    </source>
</evidence>
<feature type="compositionally biased region" description="Pro residues" evidence="2">
    <location>
        <begin position="317"/>
        <end position="328"/>
    </location>
</feature>
<dbReference type="GO" id="GO:0016020">
    <property type="term" value="C:membrane"/>
    <property type="evidence" value="ECO:0007669"/>
    <property type="project" value="InterPro"/>
</dbReference>